<dbReference type="Proteomes" id="UP000262712">
    <property type="component" value="Chromosome"/>
</dbReference>
<dbReference type="Gene3D" id="4.10.940.10">
    <property type="entry name" value="Quinohemoprotein amine dehydrogenase, gamma subunit structural domain"/>
    <property type="match status" value="1"/>
</dbReference>
<protein>
    <submittedName>
        <fullName evidence="2 3">Quinohemoprotein amine dehydrogenase</fullName>
    </submittedName>
</protein>
<dbReference type="GO" id="GO:0016638">
    <property type="term" value="F:oxidoreductase activity, acting on the CH-NH2 group of donors"/>
    <property type="evidence" value="ECO:0007669"/>
    <property type="project" value="InterPro"/>
</dbReference>
<evidence type="ECO:0000259" key="1">
    <source>
        <dbReference type="Pfam" id="PF08992"/>
    </source>
</evidence>
<evidence type="ECO:0000313" key="3">
    <source>
        <dbReference type="EMBL" id="PHO19179.1"/>
    </source>
</evidence>
<evidence type="ECO:0000313" key="4">
    <source>
        <dbReference type="Proteomes" id="UP000221222"/>
    </source>
</evidence>
<dbReference type="EMBL" id="NXFY01000002">
    <property type="protein sequence ID" value="PHO19179.1"/>
    <property type="molecule type" value="Genomic_DNA"/>
</dbReference>
<dbReference type="Pfam" id="PF08992">
    <property type="entry name" value="QH-AmDH_gamma"/>
    <property type="match status" value="1"/>
</dbReference>
<dbReference type="NCBIfam" id="NF037958">
    <property type="entry name" value="QH_gamma"/>
    <property type="match status" value="1"/>
</dbReference>
<evidence type="ECO:0000313" key="5">
    <source>
        <dbReference type="Proteomes" id="UP000262712"/>
    </source>
</evidence>
<dbReference type="SUPFAM" id="SSF69131">
    <property type="entry name" value="Quinohemoprotein amine dehydrogenase C chain"/>
    <property type="match status" value="1"/>
</dbReference>
<sequence>MSSVVGCVTTFDPGWEVDDEGGIASLCQPMEADLYGCSDPCWWPTQVPDTSSSYKQWADKSSSSKDKWREFDNVYPKL</sequence>
<dbReference type="Proteomes" id="UP000221222">
    <property type="component" value="Unassembled WGS sequence"/>
</dbReference>
<proteinExistence type="predicted"/>
<feature type="domain" description="Quinohemoprotein amine dehydrogenase gamma subunit structural" evidence="1">
    <location>
        <begin position="3"/>
        <end position="77"/>
    </location>
</feature>
<gene>
    <name evidence="2" type="ORF">AMOL_1802</name>
    <name evidence="3" type="ORF">CPU12_02745</name>
</gene>
<dbReference type="KEGG" id="amol:AMOL_1802"/>
<accession>A0A2G1DL23</accession>
<dbReference type="InterPro" id="IPR047830">
    <property type="entry name" value="QHNDH_gamma"/>
</dbReference>
<dbReference type="InterPro" id="IPR036487">
    <property type="entry name" value="QH-AmDH_gsu_sf"/>
</dbReference>
<organism evidence="3 4">
    <name type="scientific">Malaciobacter molluscorum LMG 25693</name>
    <dbReference type="NCBI Taxonomy" id="870501"/>
    <lineage>
        <taxon>Bacteria</taxon>
        <taxon>Pseudomonadati</taxon>
        <taxon>Campylobacterota</taxon>
        <taxon>Epsilonproteobacteria</taxon>
        <taxon>Campylobacterales</taxon>
        <taxon>Arcobacteraceae</taxon>
        <taxon>Malaciobacter</taxon>
    </lineage>
</organism>
<reference evidence="2 5" key="2">
    <citation type="submission" date="2018-08" db="EMBL/GenBank/DDBJ databases">
        <title>Complete genome of the Arcobacter molluscorum type strain LMG 25693.</title>
        <authorList>
            <person name="Miller W.G."/>
            <person name="Yee E."/>
            <person name="Bono J.L."/>
        </authorList>
    </citation>
    <scope>NUCLEOTIDE SEQUENCE [LARGE SCALE GENOMIC DNA]</scope>
    <source>
        <strain evidence="2 5">CECT 7696</strain>
    </source>
</reference>
<dbReference type="EMBL" id="CP032098">
    <property type="protein sequence ID" value="AXX92766.1"/>
    <property type="molecule type" value="Genomic_DNA"/>
</dbReference>
<dbReference type="AlphaFoldDB" id="A0A2G1DL23"/>
<evidence type="ECO:0000313" key="2">
    <source>
        <dbReference type="EMBL" id="AXX92766.1"/>
    </source>
</evidence>
<keyword evidence="4" id="KW-1185">Reference proteome</keyword>
<dbReference type="InterPro" id="IPR015084">
    <property type="entry name" value="QH-AmDH_gsu_dom"/>
</dbReference>
<reference evidence="3 4" key="1">
    <citation type="submission" date="2017-09" db="EMBL/GenBank/DDBJ databases">
        <title>Arcobacter canalis sp. nov., a new species isolated from a water canal contaminated with urban sewage.</title>
        <authorList>
            <person name="Perez-Cataluna A."/>
            <person name="Salas-Masso N."/>
            <person name="Figueras M.J."/>
        </authorList>
    </citation>
    <scope>NUCLEOTIDE SEQUENCE [LARGE SCALE GENOMIC DNA]</scope>
    <source>
        <strain evidence="3 4">F98-3</strain>
    </source>
</reference>
<name>A0A2G1DL23_9BACT</name>